<accession>A0A319FP69</accession>
<comment type="similarity">
    <text evidence="1">Belongs to the Gfo/Idh/MocA family.</text>
</comment>
<dbReference type="InterPro" id="IPR036291">
    <property type="entry name" value="NAD(P)-bd_dom_sf"/>
</dbReference>
<dbReference type="STRING" id="1448318.A0A319FP69"/>
<evidence type="ECO:0000313" key="5">
    <source>
        <dbReference type="EMBL" id="PYI12533.1"/>
    </source>
</evidence>
<evidence type="ECO:0000259" key="4">
    <source>
        <dbReference type="Pfam" id="PF22725"/>
    </source>
</evidence>
<dbReference type="Gene3D" id="3.30.360.10">
    <property type="entry name" value="Dihydrodipicolinate Reductase, domain 2"/>
    <property type="match status" value="1"/>
</dbReference>
<evidence type="ECO:0000256" key="2">
    <source>
        <dbReference type="ARBA" id="ARBA00023002"/>
    </source>
</evidence>
<keyword evidence="2" id="KW-0560">Oxidoreductase</keyword>
<dbReference type="Pfam" id="PF22725">
    <property type="entry name" value="GFO_IDH_MocA_C3"/>
    <property type="match status" value="1"/>
</dbReference>
<organism evidence="5 6">
    <name type="scientific">Aspergillus sclerotiicarbonarius (strain CBS 121057 / IBT 28362)</name>
    <dbReference type="NCBI Taxonomy" id="1448318"/>
    <lineage>
        <taxon>Eukaryota</taxon>
        <taxon>Fungi</taxon>
        <taxon>Dikarya</taxon>
        <taxon>Ascomycota</taxon>
        <taxon>Pezizomycotina</taxon>
        <taxon>Eurotiomycetes</taxon>
        <taxon>Eurotiomycetidae</taxon>
        <taxon>Eurotiales</taxon>
        <taxon>Aspergillaceae</taxon>
        <taxon>Aspergillus</taxon>
        <taxon>Aspergillus subgen. Circumdati</taxon>
    </lineage>
</organism>
<evidence type="ECO:0000259" key="3">
    <source>
        <dbReference type="Pfam" id="PF01408"/>
    </source>
</evidence>
<dbReference type="InterPro" id="IPR055170">
    <property type="entry name" value="GFO_IDH_MocA-like_dom"/>
</dbReference>
<dbReference type="Gene3D" id="3.40.50.720">
    <property type="entry name" value="NAD(P)-binding Rossmann-like Domain"/>
    <property type="match status" value="1"/>
</dbReference>
<keyword evidence="6" id="KW-1185">Reference proteome</keyword>
<dbReference type="EMBL" id="KZ826315">
    <property type="protein sequence ID" value="PYI12533.1"/>
    <property type="molecule type" value="Genomic_DNA"/>
</dbReference>
<feature type="domain" description="Gfo/Idh/MocA-like oxidoreductase N-terminal" evidence="3">
    <location>
        <begin position="7"/>
        <end position="123"/>
    </location>
</feature>
<dbReference type="InterPro" id="IPR051317">
    <property type="entry name" value="Gfo/Idh/MocA_oxidoreduct"/>
</dbReference>
<gene>
    <name evidence="5" type="ORF">BO78DRAFT_434964</name>
</gene>
<sequence length="373" mass="40351">MLPKPHQIGIIGYGLSAKIFHIPYLMANRDFELRAIVQRSGDEAAQENPGVRVYRSAGELFADAAAAAVDVVVVATPPETHFGIVVAALEGGMHVIVEKPFCPSSRECNELITLAKNKGLVLTEFQNRRWDADFVTLRKILDDGRLGRVVELESHFDRYESEVPVSGSWAGGHGDVCGRGSGSGSGAIYDLGTHLIDQVVVGFGLPCKVTGFLGVQRGLRDEGGPQDACTVLLHYESGLLVTVKASAVSPERAQLRFWVRGDKGSFKKYHLDPQESQLVGGMKVNNPMFGWENTENAGVITLATDGILQEMPCPNLPPPTYRAFYDHLSRALAGQGDVPVSPKDARNVIRLVELATQSSETGATITLNPEEFA</sequence>
<dbReference type="VEuPathDB" id="FungiDB:BO78DRAFT_434964"/>
<evidence type="ECO:0000256" key="1">
    <source>
        <dbReference type="ARBA" id="ARBA00010928"/>
    </source>
</evidence>
<dbReference type="GO" id="GO:0000166">
    <property type="term" value="F:nucleotide binding"/>
    <property type="evidence" value="ECO:0007669"/>
    <property type="project" value="InterPro"/>
</dbReference>
<evidence type="ECO:0000313" key="6">
    <source>
        <dbReference type="Proteomes" id="UP000248423"/>
    </source>
</evidence>
<name>A0A319FP69_ASPSB</name>
<dbReference type="PANTHER" id="PTHR43708:SF5">
    <property type="entry name" value="CONSERVED EXPRESSED OXIDOREDUCTASE (EUROFUNG)-RELATED"/>
    <property type="match status" value="1"/>
</dbReference>
<dbReference type="SUPFAM" id="SSF51735">
    <property type="entry name" value="NAD(P)-binding Rossmann-fold domains"/>
    <property type="match status" value="1"/>
</dbReference>
<dbReference type="Pfam" id="PF01408">
    <property type="entry name" value="GFO_IDH_MocA"/>
    <property type="match status" value="1"/>
</dbReference>
<dbReference type="PANTHER" id="PTHR43708">
    <property type="entry name" value="CONSERVED EXPRESSED OXIDOREDUCTASE (EUROFUNG)"/>
    <property type="match status" value="1"/>
</dbReference>
<reference evidence="5 6" key="1">
    <citation type="submission" date="2018-02" db="EMBL/GenBank/DDBJ databases">
        <title>The genomes of Aspergillus section Nigri reveals drivers in fungal speciation.</title>
        <authorList>
            <consortium name="DOE Joint Genome Institute"/>
            <person name="Vesth T.C."/>
            <person name="Nybo J."/>
            <person name="Theobald S."/>
            <person name="Brandl J."/>
            <person name="Frisvad J.C."/>
            <person name="Nielsen K.F."/>
            <person name="Lyhne E.K."/>
            <person name="Kogle M.E."/>
            <person name="Kuo A."/>
            <person name="Riley R."/>
            <person name="Clum A."/>
            <person name="Nolan M."/>
            <person name="Lipzen A."/>
            <person name="Salamov A."/>
            <person name="Henrissat B."/>
            <person name="Wiebenga A."/>
            <person name="De vries R.P."/>
            <person name="Grigoriev I.V."/>
            <person name="Mortensen U.H."/>
            <person name="Andersen M.R."/>
            <person name="Baker S.E."/>
        </authorList>
    </citation>
    <scope>NUCLEOTIDE SEQUENCE [LARGE SCALE GENOMIC DNA]</scope>
    <source>
        <strain evidence="5 6">CBS 121057</strain>
    </source>
</reference>
<dbReference type="GO" id="GO:0016491">
    <property type="term" value="F:oxidoreductase activity"/>
    <property type="evidence" value="ECO:0007669"/>
    <property type="project" value="UniProtKB-KW"/>
</dbReference>
<dbReference type="InterPro" id="IPR000683">
    <property type="entry name" value="Gfo/Idh/MocA-like_OxRdtase_N"/>
</dbReference>
<dbReference type="Proteomes" id="UP000248423">
    <property type="component" value="Unassembled WGS sequence"/>
</dbReference>
<feature type="domain" description="GFO/IDH/MocA-like oxidoreductase" evidence="4">
    <location>
        <begin position="134"/>
        <end position="266"/>
    </location>
</feature>
<dbReference type="AlphaFoldDB" id="A0A319FP69"/>
<dbReference type="SUPFAM" id="SSF55347">
    <property type="entry name" value="Glyceraldehyde-3-phosphate dehydrogenase-like, C-terminal domain"/>
    <property type="match status" value="1"/>
</dbReference>
<dbReference type="OrthoDB" id="6417021at2759"/>
<proteinExistence type="inferred from homology"/>
<protein>
    <submittedName>
        <fullName evidence="5">Oxidoreductase</fullName>
    </submittedName>
</protein>